<dbReference type="Proteomes" id="UP001597383">
    <property type="component" value="Unassembled WGS sequence"/>
</dbReference>
<keyword evidence="1" id="KW-0472">Membrane</keyword>
<accession>A0ABW4W6W7</accession>
<gene>
    <name evidence="2" type="ORF">ACFSJF_18745</name>
</gene>
<evidence type="ECO:0008006" key="4">
    <source>
        <dbReference type="Google" id="ProtNLM"/>
    </source>
</evidence>
<keyword evidence="3" id="KW-1185">Reference proteome</keyword>
<protein>
    <recommendedName>
        <fullName evidence="4">Type 4 fimbrial biogenesis protein PilX N-terminal domain-containing protein</fullName>
    </recommendedName>
</protein>
<reference evidence="3" key="1">
    <citation type="journal article" date="2019" name="Int. J. Syst. Evol. Microbiol.">
        <title>The Global Catalogue of Microorganisms (GCM) 10K type strain sequencing project: providing services to taxonomists for standard genome sequencing and annotation.</title>
        <authorList>
            <consortium name="The Broad Institute Genomics Platform"/>
            <consortium name="The Broad Institute Genome Sequencing Center for Infectious Disease"/>
            <person name="Wu L."/>
            <person name="Ma J."/>
        </authorList>
    </citation>
    <scope>NUCLEOTIDE SEQUENCE [LARGE SCALE GENOMIC DNA]</scope>
    <source>
        <strain evidence="3">R28</strain>
    </source>
</reference>
<evidence type="ECO:0000313" key="2">
    <source>
        <dbReference type="EMBL" id="MFD2046317.1"/>
    </source>
</evidence>
<sequence length="468" mass="52516">MRSILKSNSGYALVSVLMVFTIFMILLLTFMTQSISSMKQNTAVEKRSQSIELAEMGGQYFQYTVTNVSDAILQAVGDQVEAEWNVNSGYSDNYYTQIAITLFMNNIELQSTTVPIKDMENAHFEITDISITPNFTEEQIEFKSNSIGKINGEESKIQADLTIDFTNFITIVEREVEGIPLPTGDEIEEPNSNTICTPQREIDYSNLDCKINGNKTYNNSAPIFNNSIVKITGGINVNSKMEETTSSTLYVIGNSELNKKSSFTNSNLYVEGYSDFNGRVDFTDDSITYFGRRAIFNKSLNHVNSDMFADENVIFNDQTSINSGSKIYITGKAEFNKKIDILNSYAYFGSAVLNDHITINGSEVYVDAYTNFNKQLKLNDSTFFIDGDANFNDKVELSSNAKLCINGYSHHNKKITTTSSSMIFAKDSNESDVNTTDFETECNFSTSTTEKQFLLGDPPEILPYFEYN</sequence>
<evidence type="ECO:0000313" key="3">
    <source>
        <dbReference type="Proteomes" id="UP001597383"/>
    </source>
</evidence>
<organism evidence="2 3">
    <name type="scientific">Ornithinibacillus salinisoli</name>
    <dbReference type="NCBI Taxonomy" id="1848459"/>
    <lineage>
        <taxon>Bacteria</taxon>
        <taxon>Bacillati</taxon>
        <taxon>Bacillota</taxon>
        <taxon>Bacilli</taxon>
        <taxon>Bacillales</taxon>
        <taxon>Bacillaceae</taxon>
        <taxon>Ornithinibacillus</taxon>
    </lineage>
</organism>
<dbReference type="RefSeq" id="WP_377556729.1">
    <property type="nucleotide sequence ID" value="NZ_JBHUHQ010000021.1"/>
</dbReference>
<proteinExistence type="predicted"/>
<keyword evidence="1" id="KW-0812">Transmembrane</keyword>
<feature type="transmembrane region" description="Helical" evidence="1">
    <location>
        <begin position="12"/>
        <end position="31"/>
    </location>
</feature>
<dbReference type="EMBL" id="JBHUHQ010000021">
    <property type="protein sequence ID" value="MFD2046317.1"/>
    <property type="molecule type" value="Genomic_DNA"/>
</dbReference>
<name>A0ABW4W6W7_9BACI</name>
<keyword evidence="1" id="KW-1133">Transmembrane helix</keyword>
<comment type="caution">
    <text evidence="2">The sequence shown here is derived from an EMBL/GenBank/DDBJ whole genome shotgun (WGS) entry which is preliminary data.</text>
</comment>
<evidence type="ECO:0000256" key="1">
    <source>
        <dbReference type="SAM" id="Phobius"/>
    </source>
</evidence>